<dbReference type="AlphaFoldDB" id="A0A1B6NXZ1"/>
<sequence length="45" mass="5115">MTAMAKQVEDFLNTSAPFDMLDKEQKLELVKHTELIYLTADNVGD</sequence>
<protein>
    <submittedName>
        <fullName evidence="1">Signaling protein with a cAMP-binding domain protein</fullName>
    </submittedName>
</protein>
<proteinExistence type="predicted"/>
<gene>
    <name evidence="1" type="ORF">MGSAQ_000224</name>
</gene>
<comment type="caution">
    <text evidence="1">The sequence shown here is derived from an EMBL/GenBank/DDBJ whole genome shotgun (WGS) entry which is preliminary data.</text>
</comment>
<accession>A0A1B6NXZ1</accession>
<evidence type="ECO:0000313" key="1">
    <source>
        <dbReference type="EMBL" id="KTF08279.1"/>
    </source>
</evidence>
<dbReference type="EMBL" id="AYSL01000049">
    <property type="protein sequence ID" value="KTF08279.1"/>
    <property type="molecule type" value="Genomic_DNA"/>
</dbReference>
<reference evidence="1" key="1">
    <citation type="submission" date="2013-11" db="EMBL/GenBank/DDBJ databases">
        <title>Microbial diversity, functional groups and degradation webs in Northern and Southern Mediterranean and Red Sea marine crude oil polluted sites.</title>
        <authorList>
            <person name="Daffonchio D."/>
            <person name="Mapelli F."/>
            <person name="Ferrer M."/>
            <person name="Richter M."/>
            <person name="Cherif A."/>
            <person name="Malkawi H.I."/>
            <person name="Yakimov M.M."/>
            <person name="Abdel-Fattah Y.R."/>
            <person name="Blaghen M."/>
            <person name="Golyshin P.N."/>
            <person name="Kalogerakis N."/>
            <person name="Boon N."/>
            <person name="Magagnini M."/>
            <person name="Fava F."/>
        </authorList>
    </citation>
    <scope>NUCLEOTIDE SEQUENCE</scope>
</reference>
<organism evidence="1">
    <name type="scientific">marine sediment metagenome</name>
    <dbReference type="NCBI Taxonomy" id="412755"/>
    <lineage>
        <taxon>unclassified sequences</taxon>
        <taxon>metagenomes</taxon>
        <taxon>ecological metagenomes</taxon>
    </lineage>
</organism>
<feature type="non-terminal residue" evidence="1">
    <location>
        <position position="45"/>
    </location>
</feature>
<name>A0A1B6NXZ1_9ZZZZ</name>